<dbReference type="Proteomes" id="UP000019030">
    <property type="component" value="Chromosome"/>
</dbReference>
<dbReference type="InterPro" id="IPR016024">
    <property type="entry name" value="ARM-type_fold"/>
</dbReference>
<feature type="domain" description="DUF4132" evidence="1">
    <location>
        <begin position="959"/>
        <end position="1119"/>
    </location>
</feature>
<dbReference type="InterPro" id="IPR011989">
    <property type="entry name" value="ARM-like"/>
</dbReference>
<dbReference type="EMBL" id="CP007044">
    <property type="protein sequence ID" value="AHG20913.1"/>
    <property type="molecule type" value="Genomic_DNA"/>
</dbReference>
<dbReference type="KEGG" id="sfo:Z042_15875"/>
<dbReference type="eggNOG" id="COG1413">
    <property type="taxonomic scope" value="Bacteria"/>
</dbReference>
<dbReference type="RefSeq" id="WP_024913663.1">
    <property type="nucleotide sequence ID" value="NZ_CP007044.2"/>
</dbReference>
<dbReference type="Pfam" id="PF13569">
    <property type="entry name" value="DUF4132"/>
    <property type="match status" value="1"/>
</dbReference>
<dbReference type="InterPro" id="IPR025406">
    <property type="entry name" value="DUF4132"/>
</dbReference>
<proteinExistence type="predicted"/>
<sequence length="1238" mass="140840">MIRKLLDLVPIFGKSDVSMIEKLLQEVLLPLAECDQALPKKALRYVIDGSNTDVFLALSQVDAAKAATLLKTPGTLGWWYGGNINTGKFNTLMTQGINARHKLYAKVGESFSSEQLVRLAKVIAAACQDININRYTTELPTWVLYLLGDAFYTTFSENRKLHFEHRNGWNIKLLADIIAQETDKPAEFVLFALFDRKDINSYHTDNLGRLLKMPDIPAYLQEKKEFVRSTLIENLSASGLVQFIHYLNANTTMRDFFADVIITLATNPQKTVRRAAEPLLNTLPPASVKQHLTEILLKGAPKQRSQAADLFARQGENQDVLQAALKTETSKAVIKSLESALKRFEVVENANSIQETALPAFESLRDTLLPESAKDLLVSNYQEMLENARIRAEKEIEDNKTATHKYQWAQDYYKRLGKFDEQKCRSLIDKLNSSKADFNHEVREVLTYKNRLYNLPDFTLFHALRLLNYNSTLSSYHLNTIPDRLIANIELRQLEEVLGQCQFHEPARKVAGLFLGSYQDGLRFFSKPEQVWPFFIQHPDFIAEALQLMPDQSTQRYQTFELSRAINVLATYPSPPTQFVPRLMELALGENKTHRISAQKLLESLPNIHESAQEALTSSKQEIRITAIDWLMRLKHADSVAHLYTLLKKEKREVVRAALLTALEAFGEDISDYLSEKTLLAEAHAGLKAKPPASLAAWFDFNSLPVFHWQNKQPVDANIIHWWIVLAAKLKAPAGNALLQRYISLLSKESQQKLSELILYRFVAQDTKGPTLDEAMAEAQREAPGRLSAYKNWAKSYPEYYAQYASYTLEQVIENIKSEVLKRYLGSAINDKGLLALVCGIEGHVAVSVLRNYMRDHYPRRAQIEAMIEAVAVNNDPLIIQFLLSLSRRYRTASVQEKARLLVAHIAERNGWSADELADRTIPTAGMDDSGTLVLEYGARTFSAKLDAKQKLVLFNPEGKEIKALPAARKDDDEEQAKEAKKLFSTSKKELKQVIEQQSVRLYEAMCAQREWLSGDWQEYLFGHPVMRRLIEQLVWQELSGGEVINQFRPADDGCLLDLNDDEVTLSPNSTIRLAHAALLSEEDRQAWLAHFKDYKIKFLFAQMVNTLPALDLTQTEIEDRKGWLTDAFTLRGILTKLGYQRGPAEDGGSFSHYYKHFSSLNYYVNIGFSGSFVPEENIPAVLFDLSFEKNQQNYWNRNNSQLQQVPPILLAESYADYLKVADACAGFDPEWEKKTPW</sequence>
<gene>
    <name evidence="2" type="ORF">Z042_15875</name>
</gene>
<dbReference type="AlphaFoldDB" id="W0LAR1"/>
<evidence type="ECO:0000313" key="3">
    <source>
        <dbReference type="Proteomes" id="UP000019030"/>
    </source>
</evidence>
<dbReference type="SUPFAM" id="SSF48371">
    <property type="entry name" value="ARM repeat"/>
    <property type="match status" value="1"/>
</dbReference>
<name>W0LAR1_9GAMM</name>
<evidence type="ECO:0000259" key="1">
    <source>
        <dbReference type="Pfam" id="PF13569"/>
    </source>
</evidence>
<dbReference type="STRING" id="1441930.Z042_15875"/>
<keyword evidence="3" id="KW-1185">Reference proteome</keyword>
<protein>
    <submittedName>
        <fullName evidence="2">HEAT repeat protein</fullName>
    </submittedName>
</protein>
<organism evidence="2 3">
    <name type="scientific">Chania multitudinisentens RB-25</name>
    <dbReference type="NCBI Taxonomy" id="1441930"/>
    <lineage>
        <taxon>Bacteria</taxon>
        <taxon>Pseudomonadati</taxon>
        <taxon>Pseudomonadota</taxon>
        <taxon>Gammaproteobacteria</taxon>
        <taxon>Enterobacterales</taxon>
        <taxon>Yersiniaceae</taxon>
        <taxon>Chania</taxon>
    </lineage>
</organism>
<dbReference type="PATRIC" id="fig|1441930.4.peg.3127"/>
<dbReference type="OrthoDB" id="8859114at2"/>
<dbReference type="HOGENOM" id="CLU_263579_0_0_6"/>
<dbReference type="Gene3D" id="1.25.10.10">
    <property type="entry name" value="Leucine-rich Repeat Variant"/>
    <property type="match status" value="1"/>
</dbReference>
<evidence type="ECO:0000313" key="2">
    <source>
        <dbReference type="EMBL" id="AHG20913.1"/>
    </source>
</evidence>
<reference evidence="2 3" key="2">
    <citation type="submission" date="2015-03" db="EMBL/GenBank/DDBJ databases">
        <authorList>
            <person name="Chan K.-G."/>
        </authorList>
    </citation>
    <scope>NUCLEOTIDE SEQUENCE [LARGE SCALE GENOMIC DNA]</scope>
    <source>
        <strain evidence="2 3">RB-25</strain>
    </source>
</reference>
<reference evidence="2 3" key="1">
    <citation type="submission" date="2014-01" db="EMBL/GenBank/DDBJ databases">
        <title>Isolation of Serratia multitudinisentens RB-25 from Ex-Landfill site.</title>
        <authorList>
            <person name="Robson E.H.J."/>
        </authorList>
    </citation>
    <scope>NUCLEOTIDE SEQUENCE [LARGE SCALE GENOMIC DNA]</scope>
    <source>
        <strain evidence="2 3">RB-25</strain>
    </source>
</reference>
<accession>W0LAR1</accession>